<name>A0A4R1R4G9_9FIRM</name>
<keyword evidence="4" id="KW-1185">Reference proteome</keyword>
<feature type="domain" description="EAL" evidence="1">
    <location>
        <begin position="618"/>
        <end position="876"/>
    </location>
</feature>
<dbReference type="CDD" id="cd01949">
    <property type="entry name" value="GGDEF"/>
    <property type="match status" value="1"/>
</dbReference>
<dbReference type="Pfam" id="PF00563">
    <property type="entry name" value="EAL"/>
    <property type="match status" value="1"/>
</dbReference>
<dbReference type="SMART" id="SM00065">
    <property type="entry name" value="GAF"/>
    <property type="match status" value="1"/>
</dbReference>
<proteinExistence type="predicted"/>
<dbReference type="SMART" id="SM00052">
    <property type="entry name" value="EAL"/>
    <property type="match status" value="1"/>
</dbReference>
<feature type="domain" description="GGDEF" evidence="2">
    <location>
        <begin position="477"/>
        <end position="609"/>
    </location>
</feature>
<dbReference type="PROSITE" id="PS50883">
    <property type="entry name" value="EAL"/>
    <property type="match status" value="1"/>
</dbReference>
<dbReference type="SMART" id="SM00267">
    <property type="entry name" value="GGDEF"/>
    <property type="match status" value="1"/>
</dbReference>
<dbReference type="InterPro" id="IPR035919">
    <property type="entry name" value="EAL_sf"/>
</dbReference>
<dbReference type="PANTHER" id="PTHR44757:SF2">
    <property type="entry name" value="BIOFILM ARCHITECTURE MAINTENANCE PROTEIN MBAA"/>
    <property type="match status" value="1"/>
</dbReference>
<sequence>MQNLIDEKTLKRWQDKFCSATNVYAYCIDSDGQPITEISGRDTDIEQIKRAVSEEALRSIFKRVTEGGLEEQAVENTSAANLRLAAASIMLEGKVVAVWIVFGIITDEEESGGGDELFHDFEYEVTEREFYYALDLLRDTTYSLLKIRFSMLDAEAETRRSRYSEHEMSASLKRGEAIADVVQLLESDDTIEAIMTDVLRILGTYLDISTAVLCRVHKGGELMDIAAEWCNKGVVSNFDKTKDLPCGGVLKTDKVLVISSGSVWDAGEQDKMTFFRVKALIVIPIVIGGVISLYACFGEHAKERQWRVEDVKFLNDAVKILQGIITKRIQKNSLTGSYASLEMILDNVGSSIYVRDMQTGEVLFANRGLRNNFSKEIKNQTLDLLFEKDLIKGNRRGKQEIYQEERERWYDLYYTHITWVDGRPVTLFAIYDITEKKVYQKKIEQQAYTDFLTGLYNRLCCERDLARHIDEARKDGSKGALLYLDLDDFKHINDGLGHQYGDVLLKAISHSLQRVEEIENSCYRVGGDEFIIIIPPKSRSKFDQIISDIKQIFVKPWFLKDADYYCTMSMGIVDFPDEGESVHELIKKADIAMYEAKKLGKNRVTMYSDKIDSSSNRRLDMEKNMRDAAVSGYKEFEVYFQPIMDIQLPGTPCTGAEALIRWNSEELGFITPGEFIPLAEYLGLINPIGNYVLRQSCFYCKKWNDNGFPNYKVNVNLSVVQLLQTDIVEIVAQTLKDTGINPRNLTLEVTESLAINDMERMKSILGKIKKLGVRIALDDFGTGYSSLNHIREIPFDVIKVDQSFVKDLAGDAYSQSFIRMVAELADAIDVSICVEGIETKEQYKVLEGMKVRLVQGYYFDKPLPRVEFEKKYMNTNKNEEEKK</sequence>
<dbReference type="CDD" id="cd01948">
    <property type="entry name" value="EAL"/>
    <property type="match status" value="1"/>
</dbReference>
<accession>A0A4R1R4G9</accession>
<evidence type="ECO:0000313" key="3">
    <source>
        <dbReference type="EMBL" id="TCL60375.1"/>
    </source>
</evidence>
<dbReference type="STRING" id="1469948.GCA_000732725_00108"/>
<dbReference type="Proteomes" id="UP000295718">
    <property type="component" value="Unassembled WGS sequence"/>
</dbReference>
<dbReference type="OrthoDB" id="9805474at2"/>
<dbReference type="InterPro" id="IPR043128">
    <property type="entry name" value="Rev_trsase/Diguanyl_cyclase"/>
</dbReference>
<dbReference type="PANTHER" id="PTHR44757">
    <property type="entry name" value="DIGUANYLATE CYCLASE DGCP"/>
    <property type="match status" value="1"/>
</dbReference>
<dbReference type="SUPFAM" id="SSF55781">
    <property type="entry name" value="GAF domain-like"/>
    <property type="match status" value="1"/>
</dbReference>
<dbReference type="Gene3D" id="3.20.20.450">
    <property type="entry name" value="EAL domain"/>
    <property type="match status" value="1"/>
</dbReference>
<dbReference type="Gene3D" id="3.30.70.270">
    <property type="match status" value="1"/>
</dbReference>
<protein>
    <submittedName>
        <fullName evidence="3">Diguanylate cyclase (GGDEF)-like protein</fullName>
    </submittedName>
</protein>
<comment type="caution">
    <text evidence="3">The sequence shown here is derived from an EMBL/GenBank/DDBJ whole genome shotgun (WGS) entry which is preliminary data.</text>
</comment>
<dbReference type="EMBL" id="SLUO01000002">
    <property type="protein sequence ID" value="TCL60375.1"/>
    <property type="molecule type" value="Genomic_DNA"/>
</dbReference>
<dbReference type="Pfam" id="PF00990">
    <property type="entry name" value="GGDEF"/>
    <property type="match status" value="1"/>
</dbReference>
<dbReference type="SUPFAM" id="SSF141868">
    <property type="entry name" value="EAL domain-like"/>
    <property type="match status" value="1"/>
</dbReference>
<dbReference type="SUPFAM" id="SSF55073">
    <property type="entry name" value="Nucleotide cyclase"/>
    <property type="match status" value="1"/>
</dbReference>
<dbReference type="Gene3D" id="3.30.450.40">
    <property type="match status" value="1"/>
</dbReference>
<evidence type="ECO:0000259" key="2">
    <source>
        <dbReference type="PROSITE" id="PS50887"/>
    </source>
</evidence>
<reference evidence="3 4" key="1">
    <citation type="submission" date="2019-03" db="EMBL/GenBank/DDBJ databases">
        <title>Genomic Encyclopedia of Type Strains, Phase IV (KMG-IV): sequencing the most valuable type-strain genomes for metagenomic binning, comparative biology and taxonomic classification.</title>
        <authorList>
            <person name="Goeker M."/>
        </authorList>
    </citation>
    <scope>NUCLEOTIDE SEQUENCE [LARGE SCALE GENOMIC DNA]</scope>
    <source>
        <strain evidence="3 4">DSM 100556</strain>
    </source>
</reference>
<dbReference type="InterPro" id="IPR003018">
    <property type="entry name" value="GAF"/>
</dbReference>
<dbReference type="PROSITE" id="PS50887">
    <property type="entry name" value="GGDEF"/>
    <property type="match status" value="1"/>
</dbReference>
<organism evidence="3 4">
    <name type="scientific">Kineothrix alysoides</name>
    <dbReference type="NCBI Taxonomy" id="1469948"/>
    <lineage>
        <taxon>Bacteria</taxon>
        <taxon>Bacillati</taxon>
        <taxon>Bacillota</taxon>
        <taxon>Clostridia</taxon>
        <taxon>Lachnospirales</taxon>
        <taxon>Lachnospiraceae</taxon>
        <taxon>Kineothrix</taxon>
    </lineage>
</organism>
<dbReference type="InterPro" id="IPR029787">
    <property type="entry name" value="Nucleotide_cyclase"/>
</dbReference>
<dbReference type="InterPro" id="IPR029016">
    <property type="entry name" value="GAF-like_dom_sf"/>
</dbReference>
<dbReference type="InterPro" id="IPR001633">
    <property type="entry name" value="EAL_dom"/>
</dbReference>
<dbReference type="Pfam" id="PF10114">
    <property type="entry name" value="PocR"/>
    <property type="match status" value="1"/>
</dbReference>
<gene>
    <name evidence="3" type="ORF">EDD76_10270</name>
</gene>
<dbReference type="NCBIfam" id="TIGR00254">
    <property type="entry name" value="GGDEF"/>
    <property type="match status" value="1"/>
</dbReference>
<evidence type="ECO:0000313" key="4">
    <source>
        <dbReference type="Proteomes" id="UP000295718"/>
    </source>
</evidence>
<dbReference type="RefSeq" id="WP_035315065.1">
    <property type="nucleotide sequence ID" value="NZ_JPNB01000001.1"/>
</dbReference>
<dbReference type="InterPro" id="IPR052155">
    <property type="entry name" value="Biofilm_reg_signaling"/>
</dbReference>
<dbReference type="InterPro" id="IPR018771">
    <property type="entry name" value="PocR_dom"/>
</dbReference>
<dbReference type="AlphaFoldDB" id="A0A4R1R4G9"/>
<dbReference type="InterPro" id="IPR000160">
    <property type="entry name" value="GGDEF_dom"/>
</dbReference>
<evidence type="ECO:0000259" key="1">
    <source>
        <dbReference type="PROSITE" id="PS50883"/>
    </source>
</evidence>